<evidence type="ECO:0000313" key="2">
    <source>
        <dbReference type="EMBL" id="CAH1972092.1"/>
    </source>
</evidence>
<feature type="region of interest" description="Disordered" evidence="1">
    <location>
        <begin position="255"/>
        <end position="283"/>
    </location>
</feature>
<evidence type="ECO:0000256" key="1">
    <source>
        <dbReference type="SAM" id="MobiDB-lite"/>
    </source>
</evidence>
<feature type="region of interest" description="Disordered" evidence="1">
    <location>
        <begin position="186"/>
        <end position="241"/>
    </location>
</feature>
<feature type="compositionally biased region" description="Polar residues" evidence="1">
    <location>
        <begin position="59"/>
        <end position="120"/>
    </location>
</feature>
<feature type="compositionally biased region" description="Basic and acidic residues" evidence="1">
    <location>
        <begin position="214"/>
        <end position="237"/>
    </location>
</feature>
<sequence>MQGGFSRIGIAHHLAGLPGPPPEWAMLSGRNPYPHGPFIGHHHPHFPPQMFAALDRPLNTSPRITNEPSSTSLGPISINCSSSAHSTTSPKTSPASQVGLLTTAGDSQSPQEEDNISVTASPTPSPQPSPAFPGIPPSPQLFNNALAASLFLNNPLLPPPGQWFYSQLYPQDWSWMNFRNNAALARSTSQDDSSQNPDSSSEKLDVTEVDDDSKDVKDIKDKPEVKGEKLEKEEKPSEGINLSLKVRKAAITLVRQKDEVSSSERDDVRSSARDTNRNVWRPY</sequence>
<protein>
    <submittedName>
        <fullName evidence="2">Uncharacterized protein</fullName>
    </submittedName>
</protein>
<dbReference type="AlphaFoldDB" id="A0A9P0P5Q6"/>
<proteinExistence type="predicted"/>
<dbReference type="Proteomes" id="UP001152888">
    <property type="component" value="Unassembled WGS sequence"/>
</dbReference>
<comment type="caution">
    <text evidence="2">The sequence shown here is derived from an EMBL/GenBank/DDBJ whole genome shotgun (WGS) entry which is preliminary data.</text>
</comment>
<feature type="region of interest" description="Disordered" evidence="1">
    <location>
        <begin position="59"/>
        <end position="138"/>
    </location>
</feature>
<feature type="compositionally biased region" description="Pro residues" evidence="1">
    <location>
        <begin position="123"/>
        <end position="138"/>
    </location>
</feature>
<gene>
    <name evidence="2" type="ORF">ACAOBT_LOCUS9812</name>
</gene>
<name>A0A9P0P5Q6_ACAOB</name>
<reference evidence="2" key="1">
    <citation type="submission" date="2022-03" db="EMBL/GenBank/DDBJ databases">
        <authorList>
            <person name="Sayadi A."/>
        </authorList>
    </citation>
    <scope>NUCLEOTIDE SEQUENCE</scope>
</reference>
<feature type="compositionally biased region" description="Low complexity" evidence="1">
    <location>
        <begin position="187"/>
        <end position="199"/>
    </location>
</feature>
<dbReference type="OrthoDB" id="10029800at2759"/>
<organism evidence="2 3">
    <name type="scientific">Acanthoscelides obtectus</name>
    <name type="common">Bean weevil</name>
    <name type="synonym">Bruchus obtectus</name>
    <dbReference type="NCBI Taxonomy" id="200917"/>
    <lineage>
        <taxon>Eukaryota</taxon>
        <taxon>Metazoa</taxon>
        <taxon>Ecdysozoa</taxon>
        <taxon>Arthropoda</taxon>
        <taxon>Hexapoda</taxon>
        <taxon>Insecta</taxon>
        <taxon>Pterygota</taxon>
        <taxon>Neoptera</taxon>
        <taxon>Endopterygota</taxon>
        <taxon>Coleoptera</taxon>
        <taxon>Polyphaga</taxon>
        <taxon>Cucujiformia</taxon>
        <taxon>Chrysomeloidea</taxon>
        <taxon>Chrysomelidae</taxon>
        <taxon>Bruchinae</taxon>
        <taxon>Bruchini</taxon>
        <taxon>Acanthoscelides</taxon>
    </lineage>
</organism>
<feature type="compositionally biased region" description="Basic and acidic residues" evidence="1">
    <location>
        <begin position="255"/>
        <end position="276"/>
    </location>
</feature>
<evidence type="ECO:0000313" key="3">
    <source>
        <dbReference type="Proteomes" id="UP001152888"/>
    </source>
</evidence>
<dbReference type="EMBL" id="CAKOFQ010006795">
    <property type="protein sequence ID" value="CAH1972092.1"/>
    <property type="molecule type" value="Genomic_DNA"/>
</dbReference>
<keyword evidence="3" id="KW-1185">Reference proteome</keyword>
<accession>A0A9P0P5Q6</accession>